<organism evidence="3 4">
    <name type="scientific">Jatropha curcas</name>
    <name type="common">Barbados nut</name>
    <dbReference type="NCBI Taxonomy" id="180498"/>
    <lineage>
        <taxon>Eukaryota</taxon>
        <taxon>Viridiplantae</taxon>
        <taxon>Streptophyta</taxon>
        <taxon>Embryophyta</taxon>
        <taxon>Tracheophyta</taxon>
        <taxon>Spermatophyta</taxon>
        <taxon>Magnoliopsida</taxon>
        <taxon>eudicotyledons</taxon>
        <taxon>Gunneridae</taxon>
        <taxon>Pentapetalae</taxon>
        <taxon>rosids</taxon>
        <taxon>fabids</taxon>
        <taxon>Malpighiales</taxon>
        <taxon>Euphorbiaceae</taxon>
        <taxon>Crotonoideae</taxon>
        <taxon>Jatropheae</taxon>
        <taxon>Jatropha</taxon>
    </lineage>
</organism>
<name>A0A067KN03_JATCU</name>
<evidence type="ECO:0000313" key="3">
    <source>
        <dbReference type="EMBL" id="KDP37517.1"/>
    </source>
</evidence>
<keyword evidence="2" id="KW-0812">Transmembrane</keyword>
<dbReference type="AlphaFoldDB" id="A0A067KN03"/>
<proteinExistence type="predicted"/>
<keyword evidence="4" id="KW-1185">Reference proteome</keyword>
<sequence>MAMMYQDMSVYNREDRTDLGGATNIWEAWAYMCFLLTTPILNWEILWKDLMMSWFRLYFVKKHNRMHHHTLRARFDDLTITQVKKCMFWRFLELNPEQTAGDKLEEGEDDERHLGNRGTASTDHTEANMECDMDPDACFNLLGGMEAGFSPIGRVVPSSGTSPATGTSGTSPVPPSVTGASSVSQFSARLLQAFQNEVSFFAHDSTRTFQVSVTIPEAWLDFPTDQPISVAISHLWVTLSESLTRENFANKQLDDAKAERARKHR</sequence>
<keyword evidence="2" id="KW-0472">Membrane</keyword>
<keyword evidence="2" id="KW-1133">Transmembrane helix</keyword>
<accession>A0A067KN03</accession>
<evidence type="ECO:0000256" key="1">
    <source>
        <dbReference type="SAM" id="MobiDB-lite"/>
    </source>
</evidence>
<evidence type="ECO:0000256" key="2">
    <source>
        <dbReference type="SAM" id="Phobius"/>
    </source>
</evidence>
<evidence type="ECO:0000313" key="4">
    <source>
        <dbReference type="Proteomes" id="UP000027138"/>
    </source>
</evidence>
<protein>
    <submittedName>
        <fullName evidence="3">Uncharacterized protein</fullName>
    </submittedName>
</protein>
<feature type="compositionally biased region" description="Low complexity" evidence="1">
    <location>
        <begin position="156"/>
        <end position="176"/>
    </location>
</feature>
<gene>
    <name evidence="3" type="ORF">JCGZ_05956</name>
</gene>
<dbReference type="EMBL" id="KK914399">
    <property type="protein sequence ID" value="KDP37517.1"/>
    <property type="molecule type" value="Genomic_DNA"/>
</dbReference>
<dbReference type="Proteomes" id="UP000027138">
    <property type="component" value="Unassembled WGS sequence"/>
</dbReference>
<feature type="transmembrane region" description="Helical" evidence="2">
    <location>
        <begin position="28"/>
        <end position="47"/>
    </location>
</feature>
<feature type="region of interest" description="Disordered" evidence="1">
    <location>
        <begin position="100"/>
        <end position="127"/>
    </location>
</feature>
<reference evidence="3 4" key="1">
    <citation type="journal article" date="2014" name="PLoS ONE">
        <title>Global Analysis of Gene Expression Profiles in Physic Nut (Jatropha curcas L.) Seedlings Exposed to Salt Stress.</title>
        <authorList>
            <person name="Zhang L."/>
            <person name="Zhang C."/>
            <person name="Wu P."/>
            <person name="Chen Y."/>
            <person name="Li M."/>
            <person name="Jiang H."/>
            <person name="Wu G."/>
        </authorList>
    </citation>
    <scope>NUCLEOTIDE SEQUENCE [LARGE SCALE GENOMIC DNA]</scope>
    <source>
        <strain evidence="4">cv. GZQX0401</strain>
        <tissue evidence="3">Young leaves</tissue>
    </source>
</reference>
<feature type="compositionally biased region" description="Basic and acidic residues" evidence="1">
    <location>
        <begin position="100"/>
        <end position="114"/>
    </location>
</feature>
<feature type="region of interest" description="Disordered" evidence="1">
    <location>
        <begin position="155"/>
        <end position="176"/>
    </location>
</feature>